<comment type="caution">
    <text evidence="1">The sequence shown here is derived from an EMBL/GenBank/DDBJ whole genome shotgun (WGS) entry which is preliminary data.</text>
</comment>
<dbReference type="AlphaFoldDB" id="A0A8J2YKK4"/>
<evidence type="ECO:0000313" key="1">
    <source>
        <dbReference type="EMBL" id="GGE48890.1"/>
    </source>
</evidence>
<gene>
    <name evidence="1" type="ORF">GCM10011391_29660</name>
</gene>
<protein>
    <submittedName>
        <fullName evidence="1">Uncharacterized protein</fullName>
    </submittedName>
</protein>
<keyword evidence="2" id="KW-1185">Reference proteome</keyword>
<reference evidence="1" key="2">
    <citation type="submission" date="2020-09" db="EMBL/GenBank/DDBJ databases">
        <authorList>
            <person name="Sun Q."/>
            <person name="Zhou Y."/>
        </authorList>
    </citation>
    <scope>NUCLEOTIDE SEQUENCE</scope>
    <source>
        <strain evidence="1">CGMCC 1.15371</strain>
    </source>
</reference>
<dbReference type="RefSeq" id="WP_188695827.1">
    <property type="nucleotide sequence ID" value="NZ_BMIR01000015.1"/>
</dbReference>
<proteinExistence type="predicted"/>
<dbReference type="Proteomes" id="UP000628775">
    <property type="component" value="Unassembled WGS sequence"/>
</dbReference>
<name>A0A8J2YKK4_9BACL</name>
<reference evidence="1" key="1">
    <citation type="journal article" date="2014" name="Int. J. Syst. Evol. Microbiol.">
        <title>Complete genome sequence of Corynebacterium casei LMG S-19264T (=DSM 44701T), isolated from a smear-ripened cheese.</title>
        <authorList>
            <consortium name="US DOE Joint Genome Institute (JGI-PGF)"/>
            <person name="Walter F."/>
            <person name="Albersmeier A."/>
            <person name="Kalinowski J."/>
            <person name="Ruckert C."/>
        </authorList>
    </citation>
    <scope>NUCLEOTIDE SEQUENCE</scope>
    <source>
        <strain evidence="1">CGMCC 1.15371</strain>
    </source>
</reference>
<accession>A0A8J2YKK4</accession>
<organism evidence="1 2">
    <name type="scientific">Pullulanibacillus camelliae</name>
    <dbReference type="NCBI Taxonomy" id="1707096"/>
    <lineage>
        <taxon>Bacteria</taxon>
        <taxon>Bacillati</taxon>
        <taxon>Bacillota</taxon>
        <taxon>Bacilli</taxon>
        <taxon>Bacillales</taxon>
        <taxon>Sporolactobacillaceae</taxon>
        <taxon>Pullulanibacillus</taxon>
    </lineage>
</organism>
<evidence type="ECO:0000313" key="2">
    <source>
        <dbReference type="Proteomes" id="UP000628775"/>
    </source>
</evidence>
<dbReference type="EMBL" id="BMIR01000015">
    <property type="protein sequence ID" value="GGE48890.1"/>
    <property type="molecule type" value="Genomic_DNA"/>
</dbReference>
<sequence>MVDIRFTHLTIDEITRSSGVFTGRNQQVSWRAEGKHTQGFGVVEGDHNTLSHHVHTVYKSQPKKDEA</sequence>